<evidence type="ECO:0000259" key="1">
    <source>
        <dbReference type="Pfam" id="PF06223"/>
    </source>
</evidence>
<feature type="domain" description="Minor tail T" evidence="1">
    <location>
        <begin position="21"/>
        <end position="97"/>
    </location>
</feature>
<dbReference type="Pfam" id="PF06223">
    <property type="entry name" value="Phage_tail_T"/>
    <property type="match status" value="1"/>
</dbReference>
<gene>
    <name evidence="2" type="ORF">KC222_14710</name>
</gene>
<accession>A0ABS6DJM9</accession>
<sequence length="104" mass="11519">MHRLAREFRRADWRRMLSEMSASEFAGWVSHFAVTPFSDELLDAEFATTKGLIVAMLTGNSDISDADFSLLTGEAVEPEQERTDEDLMLAGEGVYGGVRYGPAN</sequence>
<comment type="caution">
    <text evidence="2">The sequence shown here is derived from an EMBL/GenBank/DDBJ whole genome shotgun (WGS) entry which is preliminary data.</text>
</comment>
<protein>
    <submittedName>
        <fullName evidence="2">Phage tail assembly protein T</fullName>
    </submittedName>
</protein>
<dbReference type="EMBL" id="JAGRYU010000025">
    <property type="protein sequence ID" value="MBU4683262.1"/>
    <property type="molecule type" value="Genomic_DNA"/>
</dbReference>
<evidence type="ECO:0000313" key="2">
    <source>
        <dbReference type="EMBL" id="MBU4683262.1"/>
    </source>
</evidence>
<proteinExistence type="predicted"/>
<name>A0ABS6DJM9_9ENTR</name>
<dbReference type="Proteomes" id="UP000686327">
    <property type="component" value="Unassembled WGS sequence"/>
</dbReference>
<organism evidence="2 3">
    <name type="scientific">Cedecea davisae</name>
    <dbReference type="NCBI Taxonomy" id="158484"/>
    <lineage>
        <taxon>Bacteria</taxon>
        <taxon>Pseudomonadati</taxon>
        <taxon>Pseudomonadota</taxon>
        <taxon>Gammaproteobacteria</taxon>
        <taxon>Enterobacterales</taxon>
        <taxon>Enterobacteriaceae</taxon>
        <taxon>Cedecea</taxon>
    </lineage>
</organism>
<dbReference type="InterPro" id="IPR009350">
    <property type="entry name" value="Phage_tail_T"/>
</dbReference>
<evidence type="ECO:0000313" key="3">
    <source>
        <dbReference type="Proteomes" id="UP000686327"/>
    </source>
</evidence>
<keyword evidence="3" id="KW-1185">Reference proteome</keyword>
<dbReference type="NCBIfam" id="TIGR01715">
    <property type="entry name" value="phage_lam_T"/>
    <property type="match status" value="1"/>
</dbReference>
<reference evidence="3" key="1">
    <citation type="submission" date="2023-07" db="EMBL/GenBank/DDBJ databases">
        <title>Cedecea davisae an AmpC producer and its therapeutic implications.</title>
        <authorList>
            <person name="Notter J."/>
        </authorList>
    </citation>
    <scope>NUCLEOTIDE SEQUENCE [LARGE SCALE GENOMIC DNA]</scope>
    <source>
        <strain evidence="3">1</strain>
    </source>
</reference>